<evidence type="ECO:0000259" key="4">
    <source>
        <dbReference type="Pfam" id="PF01645"/>
    </source>
</evidence>
<dbReference type="PANTHER" id="PTHR43819">
    <property type="entry name" value="ARCHAEAL-TYPE GLUTAMATE SYNTHASE [NADPH]"/>
    <property type="match status" value="1"/>
</dbReference>
<dbReference type="GO" id="GO:0006537">
    <property type="term" value="P:glutamate biosynthetic process"/>
    <property type="evidence" value="ECO:0007669"/>
    <property type="project" value="InterPro"/>
</dbReference>
<dbReference type="Pfam" id="PF01645">
    <property type="entry name" value="Glu_synthase"/>
    <property type="match status" value="1"/>
</dbReference>
<name>A0A4S2GYU3_9PROT</name>
<dbReference type="InterPro" id="IPR002932">
    <property type="entry name" value="Glu_synthdom"/>
</dbReference>
<reference evidence="5 6" key="1">
    <citation type="journal article" date="2017" name="Int. J. Syst. Evol. Microbiol.">
        <title>Marinicauda algicola sp. nov., isolated from a marine red alga Rhodosorus marinus.</title>
        <authorList>
            <person name="Jeong S.E."/>
            <person name="Jeon S.H."/>
            <person name="Chun B.H."/>
            <person name="Kim D.W."/>
            <person name="Jeon C.O."/>
        </authorList>
    </citation>
    <scope>NUCLEOTIDE SEQUENCE [LARGE SCALE GENOMIC DNA]</scope>
    <source>
        <strain evidence="5 6">JCM 31718</strain>
    </source>
</reference>
<dbReference type="CDD" id="cd02808">
    <property type="entry name" value="GltS_FMN"/>
    <property type="match status" value="1"/>
</dbReference>
<dbReference type="GO" id="GO:0015930">
    <property type="term" value="F:glutamate synthase activity"/>
    <property type="evidence" value="ECO:0007669"/>
    <property type="project" value="InterPro"/>
</dbReference>
<comment type="similarity">
    <text evidence="1 2">Belongs to the glutamate synthase family.</text>
</comment>
<dbReference type="InterPro" id="IPR027283">
    <property type="entry name" value="YerD"/>
</dbReference>
<organism evidence="5 6">
    <name type="scientific">Marinicauda algicola</name>
    <dbReference type="NCBI Taxonomy" id="2029849"/>
    <lineage>
        <taxon>Bacteria</taxon>
        <taxon>Pseudomonadati</taxon>
        <taxon>Pseudomonadota</taxon>
        <taxon>Alphaproteobacteria</taxon>
        <taxon>Maricaulales</taxon>
        <taxon>Maricaulaceae</taxon>
        <taxon>Marinicauda</taxon>
    </lineage>
</organism>
<gene>
    <name evidence="5" type="ORF">E5163_09870</name>
</gene>
<dbReference type="RefSeq" id="WP_135995983.1">
    <property type="nucleotide sequence ID" value="NZ_CP071057.1"/>
</dbReference>
<evidence type="ECO:0000256" key="3">
    <source>
        <dbReference type="SAM" id="Phobius"/>
    </source>
</evidence>
<protein>
    <submittedName>
        <fullName evidence="5">FMN-binding glutamate synthase family protein</fullName>
    </submittedName>
</protein>
<dbReference type="PANTHER" id="PTHR43819:SF1">
    <property type="entry name" value="ARCHAEAL-TYPE GLUTAMATE SYNTHASE [NADPH]"/>
    <property type="match status" value="1"/>
</dbReference>
<dbReference type="AlphaFoldDB" id="A0A4S2GYU3"/>
<evidence type="ECO:0000256" key="2">
    <source>
        <dbReference type="PIRNR" id="PIRNR006429"/>
    </source>
</evidence>
<keyword evidence="3" id="KW-0472">Membrane</keyword>
<dbReference type="PIRSF" id="PIRSF500060">
    <property type="entry name" value="UCP500060"/>
    <property type="match status" value="1"/>
</dbReference>
<feature type="transmembrane region" description="Helical" evidence="3">
    <location>
        <begin position="12"/>
        <end position="32"/>
    </location>
</feature>
<dbReference type="InterPro" id="IPR024188">
    <property type="entry name" value="GltB"/>
</dbReference>
<evidence type="ECO:0000313" key="6">
    <source>
        <dbReference type="Proteomes" id="UP000308054"/>
    </source>
</evidence>
<keyword evidence="3" id="KW-0812">Transmembrane</keyword>
<dbReference type="SUPFAM" id="SSF51395">
    <property type="entry name" value="FMN-linked oxidoreductases"/>
    <property type="match status" value="1"/>
</dbReference>
<keyword evidence="3" id="KW-1133">Transmembrane helix</keyword>
<dbReference type="EMBL" id="SRXW01000003">
    <property type="protein sequence ID" value="TGY88138.1"/>
    <property type="molecule type" value="Genomic_DNA"/>
</dbReference>
<feature type="domain" description="Glutamate synthase" evidence="4">
    <location>
        <begin position="158"/>
        <end position="474"/>
    </location>
</feature>
<dbReference type="Gene3D" id="3.20.20.70">
    <property type="entry name" value="Aldolase class I"/>
    <property type="match status" value="1"/>
</dbReference>
<accession>A0A4S2GYU3</accession>
<sequence length="537" mass="58852">MTLRDKSRYLPWLAAILLAALSIAATIAWSGWWMIGVVFFGTGALLGLFDQFQAAHTLWRNYPALARIRWVSEALRPFVRSYFVESETDGRPFHQEERALVYRRSKNIEGLEPFGSKSDFRYTEIEWIQHSIAARTGENAKRRLTIGGSDCKQPYDASIFNVSAMSFGAIGARATEALNKGAKAGNFAQDTGEGGISRHHRHGGDLIWEIGSGYFGCRTKDGGFDPQKFQDRASSDQVKMIEIKLSQGAKPGHGGVLPGEKVTQEIAEARGVPAGQDCISPPSHSAFSNPIEMMEFIARLRELSGGKPVGFKLCVGKRSEMLALAKAMLETKILPDFIVVDGIEGGTGAAPTEFIDDIGSPMRNGLLVVRDALTGTGLRERVKIGAAGKIITGARFAKTLALGADWVNSARGFMFALGCVQSMRCHTNRCPTGITTQDRDRQRGLVIEDKVPRVVNFHRNTIDALIQVCAAAGCEDPKDIHPEQIMRRWGADKASAFSELYPVLEPGQLLDEPEATIYAEEWKAARADSFDPRFKAA</sequence>
<dbReference type="InterPro" id="IPR013785">
    <property type="entry name" value="Aldolase_TIM"/>
</dbReference>
<evidence type="ECO:0000256" key="1">
    <source>
        <dbReference type="ARBA" id="ARBA00009716"/>
    </source>
</evidence>
<dbReference type="Proteomes" id="UP000308054">
    <property type="component" value="Unassembled WGS sequence"/>
</dbReference>
<proteinExistence type="inferred from homology"/>
<comment type="caution">
    <text evidence="5">The sequence shown here is derived from an EMBL/GenBank/DDBJ whole genome shotgun (WGS) entry which is preliminary data.</text>
</comment>
<dbReference type="OrthoDB" id="9758182at2"/>
<evidence type="ECO:0000313" key="5">
    <source>
        <dbReference type="EMBL" id="TGY88138.1"/>
    </source>
</evidence>
<dbReference type="PIRSF" id="PIRSF006429">
    <property type="entry name" value="GOGAT_lg_2"/>
    <property type="match status" value="1"/>
</dbReference>
<keyword evidence="6" id="KW-1185">Reference proteome</keyword>